<keyword evidence="4" id="KW-0493">Microtubule</keyword>
<feature type="coiled-coil region" evidence="11">
    <location>
        <begin position="1495"/>
        <end position="1584"/>
    </location>
</feature>
<dbReference type="GO" id="GO:0007018">
    <property type="term" value="P:microtubule-based movement"/>
    <property type="evidence" value="ECO:0007669"/>
    <property type="project" value="InterPro"/>
</dbReference>
<feature type="region of interest" description="Disordered" evidence="12">
    <location>
        <begin position="1669"/>
        <end position="1751"/>
    </location>
</feature>
<dbReference type="GO" id="GO:0005634">
    <property type="term" value="C:nucleus"/>
    <property type="evidence" value="ECO:0007669"/>
    <property type="project" value="TreeGrafter"/>
</dbReference>
<keyword evidence="5 10" id="KW-0547">Nucleotide-binding</keyword>
<keyword evidence="2" id="KW-0963">Cytoplasm</keyword>
<feature type="coiled-coil region" evidence="11">
    <location>
        <begin position="1394"/>
        <end position="1455"/>
    </location>
</feature>
<evidence type="ECO:0000313" key="14">
    <source>
        <dbReference type="Ensembl" id="ENSLLEP00000021765.1"/>
    </source>
</evidence>
<dbReference type="GO" id="GO:0090307">
    <property type="term" value="P:mitotic spindle assembly"/>
    <property type="evidence" value="ECO:0007669"/>
    <property type="project" value="TreeGrafter"/>
</dbReference>
<dbReference type="SMART" id="SM00129">
    <property type="entry name" value="KISc"/>
    <property type="match status" value="1"/>
</dbReference>
<dbReference type="GO" id="GO:0051231">
    <property type="term" value="P:spindle elongation"/>
    <property type="evidence" value="ECO:0007669"/>
    <property type="project" value="TreeGrafter"/>
</dbReference>
<organism evidence="14 15">
    <name type="scientific">Leptobrachium leishanense</name>
    <name type="common">Leishan spiny toad</name>
    <dbReference type="NCBI Taxonomy" id="445787"/>
    <lineage>
        <taxon>Eukaryota</taxon>
        <taxon>Metazoa</taxon>
        <taxon>Chordata</taxon>
        <taxon>Craniata</taxon>
        <taxon>Vertebrata</taxon>
        <taxon>Euteleostomi</taxon>
        <taxon>Amphibia</taxon>
        <taxon>Batrachia</taxon>
        <taxon>Anura</taxon>
        <taxon>Pelobatoidea</taxon>
        <taxon>Megophryidae</taxon>
        <taxon>Leptobrachium</taxon>
    </lineage>
</organism>
<dbReference type="PRINTS" id="PR00380">
    <property type="entry name" value="KINESINHEAVY"/>
</dbReference>
<proteinExistence type="inferred from homology"/>
<dbReference type="PANTHER" id="PTHR47970:SF29">
    <property type="entry name" value="KINESIN FAMILY MEMBER 20B"/>
    <property type="match status" value="1"/>
</dbReference>
<dbReference type="CDD" id="cd21786">
    <property type="entry name" value="RBD_KIF20B"/>
    <property type="match status" value="1"/>
</dbReference>
<gene>
    <name evidence="14" type="primary">KIF20B</name>
</gene>
<feature type="compositionally biased region" description="Polar residues" evidence="12">
    <location>
        <begin position="1708"/>
        <end position="1727"/>
    </location>
</feature>
<dbReference type="OrthoDB" id="123929at2759"/>
<feature type="region of interest" description="Disordered" evidence="12">
    <location>
        <begin position="844"/>
        <end position="866"/>
    </location>
</feature>
<dbReference type="PANTHER" id="PTHR47970">
    <property type="entry name" value="KINESIN-LIKE PROTEIN KIF11"/>
    <property type="match status" value="1"/>
</dbReference>
<keyword evidence="7 11" id="KW-0175">Coiled coil</keyword>
<feature type="domain" description="Kinesin motor" evidence="13">
    <location>
        <begin position="58"/>
        <end position="493"/>
    </location>
</feature>
<dbReference type="Gene3D" id="1.10.287.1490">
    <property type="match status" value="2"/>
</dbReference>
<dbReference type="Proteomes" id="UP000694569">
    <property type="component" value="Unplaced"/>
</dbReference>
<feature type="region of interest" description="Disordered" evidence="12">
    <location>
        <begin position="675"/>
        <end position="695"/>
    </location>
</feature>
<dbReference type="GO" id="GO:0005524">
    <property type="term" value="F:ATP binding"/>
    <property type="evidence" value="ECO:0007669"/>
    <property type="project" value="UniProtKB-UniRule"/>
</dbReference>
<evidence type="ECO:0000256" key="1">
    <source>
        <dbReference type="ARBA" id="ARBA00004186"/>
    </source>
</evidence>
<dbReference type="PROSITE" id="PS00411">
    <property type="entry name" value="KINESIN_MOTOR_1"/>
    <property type="match status" value="1"/>
</dbReference>
<name>A0A8C5PG42_9ANUR</name>
<dbReference type="InterPro" id="IPR027417">
    <property type="entry name" value="P-loop_NTPase"/>
</dbReference>
<accession>A0A8C5PG42</accession>
<feature type="coiled-coil region" evidence="11">
    <location>
        <begin position="754"/>
        <end position="826"/>
    </location>
</feature>
<evidence type="ECO:0000256" key="3">
    <source>
        <dbReference type="ARBA" id="ARBA00022553"/>
    </source>
</evidence>
<keyword evidence="9" id="KW-0206">Cytoskeleton</keyword>
<feature type="coiled-coil region" evidence="11">
    <location>
        <begin position="890"/>
        <end position="973"/>
    </location>
</feature>
<dbReference type="PROSITE" id="PS50067">
    <property type="entry name" value="KINESIN_MOTOR_2"/>
    <property type="match status" value="1"/>
</dbReference>
<dbReference type="Ensembl" id="ENSLLET00000022609.1">
    <property type="protein sequence ID" value="ENSLLEP00000021765.1"/>
    <property type="gene ID" value="ENSLLEG00000013809.1"/>
</dbReference>
<dbReference type="GO" id="GO:0005876">
    <property type="term" value="C:spindle microtubule"/>
    <property type="evidence" value="ECO:0007669"/>
    <property type="project" value="TreeGrafter"/>
</dbReference>
<evidence type="ECO:0000313" key="15">
    <source>
        <dbReference type="Proteomes" id="UP000694569"/>
    </source>
</evidence>
<reference evidence="14" key="1">
    <citation type="submission" date="2025-08" db="UniProtKB">
        <authorList>
            <consortium name="Ensembl"/>
        </authorList>
    </citation>
    <scope>IDENTIFICATION</scope>
</reference>
<dbReference type="GO" id="GO:0008017">
    <property type="term" value="F:microtubule binding"/>
    <property type="evidence" value="ECO:0007669"/>
    <property type="project" value="InterPro"/>
</dbReference>
<evidence type="ECO:0000256" key="4">
    <source>
        <dbReference type="ARBA" id="ARBA00022701"/>
    </source>
</evidence>
<protein>
    <submittedName>
        <fullName evidence="14">Kinesin family member 20B</fullName>
    </submittedName>
</protein>
<feature type="coiled-coil region" evidence="11">
    <location>
        <begin position="1054"/>
        <end position="1088"/>
    </location>
</feature>
<feature type="compositionally biased region" description="Basic and acidic residues" evidence="12">
    <location>
        <begin position="1669"/>
        <end position="1680"/>
    </location>
</feature>
<feature type="region of interest" description="Disordered" evidence="12">
    <location>
        <begin position="569"/>
        <end position="589"/>
    </location>
</feature>
<feature type="coiled-coil region" evidence="11">
    <location>
        <begin position="597"/>
        <end position="624"/>
    </location>
</feature>
<evidence type="ECO:0000256" key="12">
    <source>
        <dbReference type="SAM" id="MobiDB-lite"/>
    </source>
</evidence>
<feature type="compositionally biased region" description="Basic and acidic residues" evidence="12">
    <location>
        <begin position="675"/>
        <end position="690"/>
    </location>
</feature>
<dbReference type="GO" id="GO:0072686">
    <property type="term" value="C:mitotic spindle"/>
    <property type="evidence" value="ECO:0007669"/>
    <property type="project" value="TreeGrafter"/>
</dbReference>
<dbReference type="InterPro" id="IPR019821">
    <property type="entry name" value="Kinesin_motor_CS"/>
</dbReference>
<comment type="subcellular location">
    <subcellularLocation>
        <location evidence="1">Cytoplasm</location>
        <location evidence="1">Cytoskeleton</location>
        <location evidence="1">Spindle</location>
    </subcellularLocation>
</comment>
<keyword evidence="8 10" id="KW-0505">Motor protein</keyword>
<dbReference type="SUPFAM" id="SSF52540">
    <property type="entry name" value="P-loop containing nucleoside triphosphate hydrolases"/>
    <property type="match status" value="1"/>
</dbReference>
<feature type="coiled-coil region" evidence="11">
    <location>
        <begin position="1112"/>
        <end position="1345"/>
    </location>
</feature>
<feature type="binding site" evidence="10">
    <location>
        <begin position="154"/>
        <end position="161"/>
    </location>
    <ligand>
        <name>ATP</name>
        <dbReference type="ChEBI" id="CHEBI:30616"/>
    </ligand>
</feature>
<comment type="similarity">
    <text evidence="10">Belongs to the TRAFAC class myosin-kinesin ATPase superfamily. Kinesin family.</text>
</comment>
<evidence type="ECO:0000256" key="11">
    <source>
        <dbReference type="SAM" id="Coils"/>
    </source>
</evidence>
<dbReference type="InterPro" id="IPR001752">
    <property type="entry name" value="Kinesin_motor_dom"/>
</dbReference>
<evidence type="ECO:0000256" key="6">
    <source>
        <dbReference type="ARBA" id="ARBA00022840"/>
    </source>
</evidence>
<dbReference type="Pfam" id="PF00225">
    <property type="entry name" value="Kinesin"/>
    <property type="match status" value="1"/>
</dbReference>
<dbReference type="InterPro" id="IPR047149">
    <property type="entry name" value="KIF11-like"/>
</dbReference>
<evidence type="ECO:0000259" key="13">
    <source>
        <dbReference type="PROSITE" id="PS50067"/>
    </source>
</evidence>
<reference evidence="14" key="2">
    <citation type="submission" date="2025-09" db="UniProtKB">
        <authorList>
            <consortium name="Ensembl"/>
        </authorList>
    </citation>
    <scope>IDENTIFICATION</scope>
</reference>
<evidence type="ECO:0000256" key="10">
    <source>
        <dbReference type="PROSITE-ProRule" id="PRU00283"/>
    </source>
</evidence>
<dbReference type="InterPro" id="IPR036961">
    <property type="entry name" value="Kinesin_motor_dom_sf"/>
</dbReference>
<feature type="compositionally biased region" description="Basic and acidic residues" evidence="12">
    <location>
        <begin position="849"/>
        <end position="866"/>
    </location>
</feature>
<dbReference type="GeneTree" id="ENSGT00940000155989"/>
<evidence type="ECO:0000256" key="8">
    <source>
        <dbReference type="ARBA" id="ARBA00023175"/>
    </source>
</evidence>
<dbReference type="Gene3D" id="3.40.850.10">
    <property type="entry name" value="Kinesin motor domain"/>
    <property type="match status" value="1"/>
</dbReference>
<evidence type="ECO:0000256" key="5">
    <source>
        <dbReference type="ARBA" id="ARBA00022741"/>
    </source>
</evidence>
<keyword evidence="6 10" id="KW-0067">ATP-binding</keyword>
<keyword evidence="15" id="KW-1185">Reference proteome</keyword>
<evidence type="ECO:0000256" key="7">
    <source>
        <dbReference type="ARBA" id="ARBA00023054"/>
    </source>
</evidence>
<evidence type="ECO:0000256" key="9">
    <source>
        <dbReference type="ARBA" id="ARBA00023212"/>
    </source>
</evidence>
<sequence length="1846" mass="211764">MNSIEEPILPPRPSYLGEAINIPTIDLQPIEDLRRNLTEKFENVSDPKQKNSSDSKENMHVYLRVRPFTASEIEHKESQECVSIPDPCSVFMKAPQNSQACRLSEKGFGLMAQKFTFTQVFGPETTQTQFFEGTLMQQVIDFMKGQNRLLFTYGVTNAGKTFTFQGTKDDAGILPRSMDMLFSAIQGKVYTKMDVKPHRCRDYIRLTKEQVKSEIALKNSVLRQIKEVDPQCSIRSNNSRTSADTTDFLSDDGNTSKVLSEFEENLKQSEEFKSVFNSSAKYSVWVSFCEIYNECIYDLLDPISGDKSYKRKTLKLTQDIKGFSFVKDIQWIQVSDAKEACRILSLGKKFQSIAFTKLNSSSSRSHSIFTVRLLKIEDAGTPRVMKVSELALCDLAGSERCTKTQNEGERLKESGNINTSLLILGKCINALKNSQLSKVHQHVPYRESKLTHYLQSFFTGKGKVSMIVNICQSASSYDETLNVLKFSAVAQKVILLDSSQNSDSLSHDQKKSAREVSFIINNADRKIWASRKRATVQWDSRLEDVQEDGDDKGDFTEDDLEEECLDCTNLDDEDYEEEEEEDDEKEEEDVLMKREVYQKLLDLVEDLKSQLVNEKKEKILMELKIREEVANEFAQHFKERENDFKKRLEKEKGMMEERCEERLAIFQDLVRKCTNKHDEEPETSNPEKEPGIQVDDSNLPLQGLFTSMQSDLSLIKKQAMEAHSQITAIADVPDITVNFEERLKQASADLCKTQEQLKKKSADLELQMEQSTKTSLQLEEAEKKLVSQGRQLDQVMEMMHQKETAIEKLKDLVSHWETKCEDYEKTVNEIRGEVAKAHTSTILPAGRKRAPEDHCSHEDQPPSKKENLYSNCEIISTNTLQTPDQCSRGEANTRQELEDVKAEKEELRKQTSSLQKHVALMQKKLESYEEQQRIMESNNNGISSELKTYKELASSLEKTIITQTQEIDQHKQNIAAKVAQIQTIQCKLDELGNSDLKESSSETSWNLSDCMEETTKGSLKDCLESPRHMGQPGKQDTGRESDFYSAVEGLWKKCQHVLRESSKKKKLIQQLEEKVAVLTTEVTMLKTENNNMRHDQEVAISEKVVKEKDALTDQLQNQLSEMSHQMEAKNKLGLDLENQISSLKSHIDKKALRLKEQEELLDSYKSKCETLDALEEQIEVKITTIQELEKKLEEAQVKNVSYEEKIKTCNVENIKLERKLTNAQGEVADAETAAEQNQKIVEQLKKEIELLKHNLSQRDGEVRNVQNDFQRREEEYTDLKDKCADAKKQIQQVEKEVSAMREEKKLLNIKINEYEKLKNQMSCELELKQRTIQQLKKDQLNTENKEDPMALYQKACQDVQTKEKIIEDMKMTLLEQEHTEIEQEQALEAKTGEVETLASELEIWRLKCRELENNNREHKIQTTSEKELETVNSQVSKLEGQLKEIEEKHNSDRKKWLEEKRNLLAQAKESETHRNKEMRKFAEDRERHAKQQGEMEQLSVQLAEKDNTLLKWREERDKLVSALEVQLKTLLTSNLEKEKEIERLKKCNDSNTELENVDDLNRKLATSEKIIRDLQEKLSVLKDTAALSAAKILEDKVQPAGFSDSAEGNAQLHSTLKSSTGSDISAEDCQDGITIVLDSSEISTENGKVSRFPKPQMEIRFSPARPNKMEVKHCGEDSPRTVKISRNTRKRKSHEMEQNIVKSENKKNIISRSGVRTPSSLSSPTANKSETKKSTLKKQTSTCSTASNRKKEGTLQKLGDFLQSSPSLFQTKAKKFLETISAPKALELTDSRKETENRVRKSRRRLYNTDISAPLDILAPPSIVDKNDKESDHLIMKRRLRTRTAK</sequence>
<evidence type="ECO:0000256" key="2">
    <source>
        <dbReference type="ARBA" id="ARBA00022490"/>
    </source>
</evidence>
<keyword evidence="3" id="KW-0597">Phosphoprotein</keyword>
<dbReference type="GO" id="GO:0008574">
    <property type="term" value="F:plus-end-directed microtubule motor activity"/>
    <property type="evidence" value="ECO:0007669"/>
    <property type="project" value="TreeGrafter"/>
</dbReference>